<evidence type="ECO:0000256" key="3">
    <source>
        <dbReference type="ARBA" id="ARBA00012284"/>
    </source>
</evidence>
<protein>
    <recommendedName>
        <fullName evidence="4">Phosphatidylinositol-glycan-specific phospholipase D</fullName>
        <ecNumber evidence="3">3.1.4.50</ecNumber>
    </recommendedName>
    <alternativeName>
        <fullName evidence="10">Glycosyl-phosphatidylinositol-specific phospholipase D</fullName>
    </alternativeName>
</protein>
<dbReference type="InterPro" id="IPR028994">
    <property type="entry name" value="Integrin_alpha_N"/>
</dbReference>
<keyword evidence="13" id="KW-0472">Membrane</keyword>
<keyword evidence="6" id="KW-0732">Signal</keyword>
<comment type="catalytic activity">
    <reaction evidence="11">
        <text>a 6-(alpha-D-glucosaminyl)-1-(1,2-diacyl-sn-glycero-3-phospho)-1D-myo-inositol + H2O = 6-(alpha-D-glucosaminyl)-1D-myo-inositol + a 1,2-diacyl-sn-glycero-3-phosphate + H(+)</text>
        <dbReference type="Rhea" id="RHEA:10832"/>
        <dbReference type="ChEBI" id="CHEBI:15377"/>
        <dbReference type="ChEBI" id="CHEBI:15378"/>
        <dbReference type="ChEBI" id="CHEBI:57997"/>
        <dbReference type="ChEBI" id="CHEBI:58608"/>
        <dbReference type="ChEBI" id="CHEBI:58700"/>
        <dbReference type="EC" id="3.1.4.50"/>
    </reaction>
</comment>
<keyword evidence="8" id="KW-0378">Hydrolase</keyword>
<organism evidence="15 16">
    <name type="scientific">Planoprotostelium fungivorum</name>
    <dbReference type="NCBI Taxonomy" id="1890364"/>
    <lineage>
        <taxon>Eukaryota</taxon>
        <taxon>Amoebozoa</taxon>
        <taxon>Evosea</taxon>
        <taxon>Variosea</taxon>
        <taxon>Cavosteliida</taxon>
        <taxon>Cavosteliaceae</taxon>
        <taxon>Planoprotostelium</taxon>
    </lineage>
</organism>
<evidence type="ECO:0000256" key="1">
    <source>
        <dbReference type="ARBA" id="ARBA00004613"/>
    </source>
</evidence>
<dbReference type="InParanoid" id="A0A2P6NFD4"/>
<dbReference type="PANTHER" id="PTHR23221">
    <property type="entry name" value="GLYCOSYLPHOSPHATIDYLINOSITOL PHOSPHOLIPASE D"/>
    <property type="match status" value="1"/>
</dbReference>
<dbReference type="InterPro" id="IPR029002">
    <property type="entry name" value="PLPC/GPLD1"/>
</dbReference>
<accession>A0A2P6NFD4</accession>
<dbReference type="AlphaFoldDB" id="A0A2P6NFD4"/>
<evidence type="ECO:0000313" key="16">
    <source>
        <dbReference type="Proteomes" id="UP000241769"/>
    </source>
</evidence>
<feature type="repeat" description="FG-GAP" evidence="12">
    <location>
        <begin position="525"/>
        <end position="591"/>
    </location>
</feature>
<dbReference type="EMBL" id="MDYQ01000098">
    <property type="protein sequence ID" value="PRP82676.1"/>
    <property type="molecule type" value="Genomic_DNA"/>
</dbReference>
<dbReference type="SUPFAM" id="SSF69318">
    <property type="entry name" value="Integrin alpha N-terminal domain"/>
    <property type="match status" value="2"/>
</dbReference>
<dbReference type="GO" id="GO:0004621">
    <property type="term" value="F:glycosylphosphatidylinositol phospholipase D activity"/>
    <property type="evidence" value="ECO:0007669"/>
    <property type="project" value="UniProtKB-EC"/>
</dbReference>
<reference evidence="15 16" key="1">
    <citation type="journal article" date="2018" name="Genome Biol. Evol.">
        <title>Multiple Roots of Fruiting Body Formation in Amoebozoa.</title>
        <authorList>
            <person name="Hillmann F."/>
            <person name="Forbes G."/>
            <person name="Novohradska S."/>
            <person name="Ferling I."/>
            <person name="Riege K."/>
            <person name="Groth M."/>
            <person name="Westermann M."/>
            <person name="Marz M."/>
            <person name="Spaller T."/>
            <person name="Winckler T."/>
            <person name="Schaap P."/>
            <person name="Glockner G."/>
        </authorList>
    </citation>
    <scope>NUCLEOTIDE SEQUENCE [LARGE SCALE GENOMIC DNA]</scope>
    <source>
        <strain evidence="15 16">Jena</strain>
    </source>
</reference>
<evidence type="ECO:0000256" key="4">
    <source>
        <dbReference type="ARBA" id="ARBA00015988"/>
    </source>
</evidence>
<comment type="subcellular location">
    <subcellularLocation>
        <location evidence="1">Secreted</location>
    </subcellularLocation>
</comment>
<comment type="caution">
    <text evidence="15">The sequence shown here is derived from an EMBL/GenBank/DDBJ whole genome shotgun (WGS) entry which is preliminary data.</text>
</comment>
<dbReference type="EC" id="3.1.4.50" evidence="3"/>
<dbReference type="Pfam" id="PF01839">
    <property type="entry name" value="FG-GAP"/>
    <property type="match status" value="4"/>
</dbReference>
<evidence type="ECO:0000256" key="13">
    <source>
        <dbReference type="SAM" id="Phobius"/>
    </source>
</evidence>
<evidence type="ECO:0000259" key="14">
    <source>
        <dbReference type="Pfam" id="PF00882"/>
    </source>
</evidence>
<keyword evidence="9" id="KW-0325">Glycoprotein</keyword>
<sequence length="1031" mass="114031">MKESGFKRCILLEYMEDFRTWMTKSKLPRDFLVVSAGLKLVGFRVEAGLEVETNLSFNTGLLVGFQLMRQLGIGPPTILHWTKTNDIIQENRDAFGAGISFPDWGYHCVLDNIWPSLGEASETSHWEPFMASAVRYLHDHYEKPWNSEARKLVAFMMGVVAHDAADTLWHDLAGVEDINQGFIPAMSFANFQGVYGSAHTAADVGGDIELFFTQQVPPVAHWYIPTDALVEIFHMTNYTLLTPTILDVCNTEAYGEYLAIRNLPVPAAYGYETTKATFLVENLHSWWMGGINDMATWAVRCWKDTISSIETGTFEPCVILVRDFDKYTNVTDYNLWRDLYPKTIEKPIVETKRVDNGLLIQPQEGTKPLNVKQPVAAPAATENNWCGDEKSTLNSITYVNEGHMSELGSSLAYGDYNGDGKIELAIGSPGHSGHGVAQGGAIFVVRDFQYRLPGHHRYDVKNVSKTVLYGPTEGGKFGTRLIALDFNLDGYTDLIVSSPGYGGEDLSYTGIVHIFFGGKQGLSFERHSTLISLYDWAQIGSSLSTGDIDGDGNPDLIVASPYATIPYAVDTSVRQHGQVMILLSNRERTPGTTFTDEDTDWNSYGLDAFGWYGYRTLVTEVEGKRLLLVSSPNYATTFKHKPLSSPPLGKITAFDLSEFNSSGPQELWSIVGVKGIDDNKRFGYVFTVGSIGGNKSEPMLWVGLPTADAKSERESGLVMSLSLRGLKGHVTTKEVTVGDVFMGHTQLESRFGFSIGFADFDGDGRDDLYVSQPWRFNRLFNDVNNGGVYVWRGGDQKRDPVKADFCAFSSLNGGLLGREVLAKDVDGDGYSDLILGGASALERSGTRKEPVLPGYGQSGCKKSYFEEPIVALSVCGALVVLAFFIIILVFFLFPRIPNTAIDRVENHYIHISRAESPPASVHMNITVYINVTNDNYVDIHIESLNMNITHKGDPFGTVKSGFVFIPKRSLTVFPVQIDIICSDVNTNYGILQEYTTSGGRVKFRLNGIIVVTYIGVTHPFPLDTVMNLETT</sequence>
<evidence type="ECO:0000256" key="7">
    <source>
        <dbReference type="ARBA" id="ARBA00022737"/>
    </source>
</evidence>
<evidence type="ECO:0000313" key="15">
    <source>
        <dbReference type="EMBL" id="PRP82676.1"/>
    </source>
</evidence>
<feature type="repeat" description="FG-GAP" evidence="12">
    <location>
        <begin position="394"/>
        <end position="454"/>
    </location>
</feature>
<dbReference type="Gene3D" id="2.130.10.130">
    <property type="entry name" value="Integrin alpha, N-terminal"/>
    <property type="match status" value="3"/>
</dbReference>
<proteinExistence type="inferred from homology"/>
<feature type="repeat" description="FG-GAP" evidence="12">
    <location>
        <begin position="738"/>
        <end position="800"/>
    </location>
</feature>
<evidence type="ECO:0000256" key="8">
    <source>
        <dbReference type="ARBA" id="ARBA00022801"/>
    </source>
</evidence>
<comment type="similarity">
    <text evidence="2">Belongs to the GPLD1 family.</text>
</comment>
<keyword evidence="13" id="KW-0812">Transmembrane</keyword>
<dbReference type="Pfam" id="PF00882">
    <property type="entry name" value="Zn_dep_PLPC"/>
    <property type="match status" value="1"/>
</dbReference>
<dbReference type="STRING" id="1890364.A0A2P6NFD4"/>
<evidence type="ECO:0000256" key="12">
    <source>
        <dbReference type="PROSITE-ProRule" id="PRU00803"/>
    </source>
</evidence>
<evidence type="ECO:0000256" key="6">
    <source>
        <dbReference type="ARBA" id="ARBA00022729"/>
    </source>
</evidence>
<evidence type="ECO:0000256" key="2">
    <source>
        <dbReference type="ARBA" id="ARBA00008652"/>
    </source>
</evidence>
<dbReference type="Proteomes" id="UP000241769">
    <property type="component" value="Unassembled WGS sequence"/>
</dbReference>
<dbReference type="SUPFAM" id="SSF117070">
    <property type="entry name" value="LEA14-like"/>
    <property type="match status" value="1"/>
</dbReference>
<dbReference type="PANTHER" id="PTHR23221:SF7">
    <property type="entry name" value="PHOSPHATIDYLINOSITOL-GLYCAN-SPECIFIC PHOSPHOLIPASE D"/>
    <property type="match status" value="1"/>
</dbReference>
<name>A0A2P6NFD4_9EUKA</name>
<keyword evidence="16" id="KW-1185">Reference proteome</keyword>
<dbReference type="PRINTS" id="PR00718">
    <property type="entry name" value="PHPHLIPASED"/>
</dbReference>
<keyword evidence="13" id="KW-1133">Transmembrane helix</keyword>
<keyword evidence="5" id="KW-0964">Secreted</keyword>
<dbReference type="Gene3D" id="2.60.40.1820">
    <property type="match status" value="1"/>
</dbReference>
<keyword evidence="7" id="KW-0677">Repeat</keyword>
<dbReference type="InterPro" id="IPR001028">
    <property type="entry name" value="Gprt_PLipase_D"/>
</dbReference>
<dbReference type="PROSITE" id="PS51470">
    <property type="entry name" value="FG_GAP"/>
    <property type="match status" value="4"/>
</dbReference>
<dbReference type="OrthoDB" id="5317514at2759"/>
<dbReference type="SMART" id="SM00191">
    <property type="entry name" value="Int_alpha"/>
    <property type="match status" value="5"/>
</dbReference>
<dbReference type="InterPro" id="IPR013517">
    <property type="entry name" value="FG-GAP"/>
</dbReference>
<evidence type="ECO:0000256" key="11">
    <source>
        <dbReference type="ARBA" id="ARBA00093237"/>
    </source>
</evidence>
<evidence type="ECO:0000256" key="9">
    <source>
        <dbReference type="ARBA" id="ARBA00023180"/>
    </source>
</evidence>
<feature type="repeat" description="FG-GAP" evidence="12">
    <location>
        <begin position="462"/>
        <end position="524"/>
    </location>
</feature>
<feature type="domain" description="Phospholipase C/D" evidence="14">
    <location>
        <begin position="83"/>
        <end position="259"/>
    </location>
</feature>
<evidence type="ECO:0000256" key="10">
    <source>
        <dbReference type="ARBA" id="ARBA00029753"/>
    </source>
</evidence>
<gene>
    <name evidence="15" type="ORF">PROFUN_10040</name>
</gene>
<dbReference type="GO" id="GO:0005576">
    <property type="term" value="C:extracellular region"/>
    <property type="evidence" value="ECO:0007669"/>
    <property type="project" value="UniProtKB-SubCell"/>
</dbReference>
<dbReference type="InterPro" id="IPR013519">
    <property type="entry name" value="Int_alpha_beta-p"/>
</dbReference>
<evidence type="ECO:0000256" key="5">
    <source>
        <dbReference type="ARBA" id="ARBA00022525"/>
    </source>
</evidence>
<feature type="transmembrane region" description="Helical" evidence="13">
    <location>
        <begin position="869"/>
        <end position="893"/>
    </location>
</feature>